<evidence type="ECO:0000313" key="3">
    <source>
        <dbReference type="Proteomes" id="UP001283361"/>
    </source>
</evidence>
<feature type="compositionally biased region" description="Basic and acidic residues" evidence="1">
    <location>
        <begin position="71"/>
        <end position="84"/>
    </location>
</feature>
<evidence type="ECO:0000313" key="2">
    <source>
        <dbReference type="EMBL" id="KAK3750463.1"/>
    </source>
</evidence>
<comment type="caution">
    <text evidence="2">The sequence shown here is derived from an EMBL/GenBank/DDBJ whole genome shotgun (WGS) entry which is preliminary data.</text>
</comment>
<feature type="region of interest" description="Disordered" evidence="1">
    <location>
        <begin position="61"/>
        <end position="93"/>
    </location>
</feature>
<protein>
    <submittedName>
        <fullName evidence="2">Uncharacterized protein</fullName>
    </submittedName>
</protein>
<dbReference type="EMBL" id="JAWDGP010005877">
    <property type="protein sequence ID" value="KAK3750463.1"/>
    <property type="molecule type" value="Genomic_DNA"/>
</dbReference>
<reference evidence="2" key="1">
    <citation type="journal article" date="2023" name="G3 (Bethesda)">
        <title>A reference genome for the long-term kleptoplast-retaining sea slug Elysia crispata morphotype clarki.</title>
        <authorList>
            <person name="Eastman K.E."/>
            <person name="Pendleton A.L."/>
            <person name="Shaikh M.A."/>
            <person name="Suttiyut T."/>
            <person name="Ogas R."/>
            <person name="Tomko P."/>
            <person name="Gavelis G."/>
            <person name="Widhalm J.R."/>
            <person name="Wisecaver J.H."/>
        </authorList>
    </citation>
    <scope>NUCLEOTIDE SEQUENCE</scope>
    <source>
        <strain evidence="2">ECLA1</strain>
    </source>
</reference>
<evidence type="ECO:0000256" key="1">
    <source>
        <dbReference type="SAM" id="MobiDB-lite"/>
    </source>
</evidence>
<gene>
    <name evidence="2" type="ORF">RRG08_018921</name>
</gene>
<sequence>MRFGLIYYRYGAEIRGASPFPLIDPGAPEVMESMAERATSIPLYLLDTSLQQFGGVTSLVGGDTQRGGRGLQEKTIEEVGREEGDSGQDIDDT</sequence>
<dbReference type="Proteomes" id="UP001283361">
    <property type="component" value="Unassembled WGS sequence"/>
</dbReference>
<keyword evidence="3" id="KW-1185">Reference proteome</keyword>
<dbReference type="AlphaFoldDB" id="A0AAE0YNA5"/>
<organism evidence="2 3">
    <name type="scientific">Elysia crispata</name>
    <name type="common">lettuce slug</name>
    <dbReference type="NCBI Taxonomy" id="231223"/>
    <lineage>
        <taxon>Eukaryota</taxon>
        <taxon>Metazoa</taxon>
        <taxon>Spiralia</taxon>
        <taxon>Lophotrochozoa</taxon>
        <taxon>Mollusca</taxon>
        <taxon>Gastropoda</taxon>
        <taxon>Heterobranchia</taxon>
        <taxon>Euthyneura</taxon>
        <taxon>Panpulmonata</taxon>
        <taxon>Sacoglossa</taxon>
        <taxon>Placobranchoidea</taxon>
        <taxon>Plakobranchidae</taxon>
        <taxon>Elysia</taxon>
    </lineage>
</organism>
<accession>A0AAE0YNA5</accession>
<proteinExistence type="predicted"/>
<name>A0AAE0YNA5_9GAST</name>